<evidence type="ECO:0000313" key="2">
    <source>
        <dbReference type="EMBL" id="QHT33983.1"/>
    </source>
</evidence>
<keyword evidence="1" id="KW-0812">Transmembrane</keyword>
<keyword evidence="1" id="KW-1133">Transmembrane helix</keyword>
<dbReference type="AlphaFoldDB" id="A0A6C0EZU5"/>
<protein>
    <submittedName>
        <fullName evidence="2">Uncharacterized protein</fullName>
    </submittedName>
</protein>
<proteinExistence type="predicted"/>
<accession>A0A6C0EZU5</accession>
<keyword evidence="1" id="KW-0472">Membrane</keyword>
<sequence length="278" mass="31413">MKCNTYITLATISIILIISIAILVLYKNYEDNPTSLELFISQTDAEKQIIANNNQINLLMNQFNANNIGLDNTLLGDQRTPETIDFEFQNNVASNINTVTSLLSSNYTPKITANSNLITNLENSLTDLENMISNMNLDKNKKKNYTHIKSFNNGMEMKLSKSRNNYQVPETGSNVAAYLVNVNNGCLSVGANDYDVYQCNDNNVKQLFTMKNILNENDYSNNIDKALPFDNVDKTKISYPFAMMKSVNNDNCLTNNHGTLTVQPCYSFVAQRWMPMEN</sequence>
<name>A0A6C0EZU5_9ZZZZ</name>
<organism evidence="2">
    <name type="scientific">viral metagenome</name>
    <dbReference type="NCBI Taxonomy" id="1070528"/>
    <lineage>
        <taxon>unclassified sequences</taxon>
        <taxon>metagenomes</taxon>
        <taxon>organismal metagenomes</taxon>
    </lineage>
</organism>
<dbReference type="PROSITE" id="PS50231">
    <property type="entry name" value="RICIN_B_LECTIN"/>
    <property type="match status" value="1"/>
</dbReference>
<feature type="transmembrane region" description="Helical" evidence="1">
    <location>
        <begin position="6"/>
        <end position="26"/>
    </location>
</feature>
<reference evidence="2" key="1">
    <citation type="journal article" date="2020" name="Nature">
        <title>Giant virus diversity and host interactions through global metagenomics.</title>
        <authorList>
            <person name="Schulz F."/>
            <person name="Roux S."/>
            <person name="Paez-Espino D."/>
            <person name="Jungbluth S."/>
            <person name="Walsh D.A."/>
            <person name="Denef V.J."/>
            <person name="McMahon K.D."/>
            <person name="Konstantinidis K.T."/>
            <person name="Eloe-Fadrosh E.A."/>
            <person name="Kyrpides N.C."/>
            <person name="Woyke T."/>
        </authorList>
    </citation>
    <scope>NUCLEOTIDE SEQUENCE</scope>
    <source>
        <strain evidence="2">GVMAG-M-3300009161-52</strain>
    </source>
</reference>
<evidence type="ECO:0000256" key="1">
    <source>
        <dbReference type="SAM" id="Phobius"/>
    </source>
</evidence>
<dbReference type="EMBL" id="MN738982">
    <property type="protein sequence ID" value="QHT33983.1"/>
    <property type="molecule type" value="Genomic_DNA"/>
</dbReference>